<comment type="caution">
    <text evidence="2">The sequence shown here is derived from an EMBL/GenBank/DDBJ whole genome shotgun (WGS) entry which is preliminary data.</text>
</comment>
<name>R4YWI7_9ACTN</name>
<keyword evidence="3" id="KW-1185">Reference proteome</keyword>
<dbReference type="STRING" id="1229780.BN381_110009"/>
<gene>
    <name evidence="2" type="ORF">BN381_110009</name>
</gene>
<protein>
    <submittedName>
        <fullName evidence="2">Uncharacterized protein</fullName>
    </submittedName>
</protein>
<feature type="region of interest" description="Disordered" evidence="1">
    <location>
        <begin position="59"/>
        <end position="93"/>
    </location>
</feature>
<evidence type="ECO:0000256" key="1">
    <source>
        <dbReference type="SAM" id="MobiDB-lite"/>
    </source>
</evidence>
<proteinExistence type="predicted"/>
<dbReference type="Proteomes" id="UP000018291">
    <property type="component" value="Unassembled WGS sequence"/>
</dbReference>
<dbReference type="AlphaFoldDB" id="R4YWI7"/>
<evidence type="ECO:0000313" key="3">
    <source>
        <dbReference type="Proteomes" id="UP000018291"/>
    </source>
</evidence>
<evidence type="ECO:0000313" key="2">
    <source>
        <dbReference type="EMBL" id="CCM62343.1"/>
    </source>
</evidence>
<reference evidence="2 3" key="1">
    <citation type="journal article" date="2013" name="ISME J.">
        <title>Metabolic model for the filamentous 'Candidatus Microthrix parvicella' based on genomic and metagenomic analyses.</title>
        <authorList>
            <person name="Jon McIlroy S."/>
            <person name="Kristiansen R."/>
            <person name="Albertsen M."/>
            <person name="Michael Karst S."/>
            <person name="Rossetti S."/>
            <person name="Lund Nielsen J."/>
            <person name="Tandoi V."/>
            <person name="James Seviour R."/>
            <person name="Nielsen P.H."/>
        </authorList>
    </citation>
    <scope>NUCLEOTIDE SEQUENCE [LARGE SCALE GENOMIC DNA]</scope>
    <source>
        <strain evidence="2 3">RN1</strain>
    </source>
</reference>
<dbReference type="EMBL" id="CANL01000003">
    <property type="protein sequence ID" value="CCM62343.1"/>
    <property type="molecule type" value="Genomic_DNA"/>
</dbReference>
<dbReference type="HOGENOM" id="CLU_2394327_0_0_11"/>
<sequence>MQFDHLGEGSIPIGISTTPPLAEVTLNIWNWYPDHLPDSARLVAGPSGSAYSYLLRRRGGSRPVPQDVTYRSRRDRSALNLGDQSTADRVAHR</sequence>
<accession>R4YWI7</accession>
<organism evidence="2 3">
    <name type="scientific">Candidatus Neomicrothrix parvicella RN1</name>
    <dbReference type="NCBI Taxonomy" id="1229780"/>
    <lineage>
        <taxon>Bacteria</taxon>
        <taxon>Bacillati</taxon>
        <taxon>Actinomycetota</taxon>
        <taxon>Acidimicrobiia</taxon>
        <taxon>Acidimicrobiales</taxon>
        <taxon>Microthrixaceae</taxon>
        <taxon>Candidatus Neomicrothrix</taxon>
    </lineage>
</organism>